<dbReference type="CDD" id="cd01428">
    <property type="entry name" value="ADK"/>
    <property type="match status" value="1"/>
</dbReference>
<feature type="region of interest" description="Disordered" evidence="4">
    <location>
        <begin position="585"/>
        <end position="606"/>
    </location>
</feature>
<keyword evidence="7" id="KW-1185">Reference proteome</keyword>
<sequence>MGDKKQQSRPKRIFINDVDSYSSKHIAKFLSTCAAGKSSEEAEGTLTSPRREPAFQIIGSVSPSTKVEKESFLLEQYESPTRDELLGRLLECDVVVYNISENATKQQVEEATWAIEALHAEMENFKSRKMFILVSTVMTWALTKPQNPDETSNNILLTEEEFRRRRPHPSFKDHNNLEKLVLKLGRGKKSKLNGYVVACGLQYGKGENLFHYFFKVSWLLQFPKVPLFGEGTNYIPMIHVYDLGGVLQNIIEAKPKSKYILAVDDSNNTLEDVVKMISDTLGPGKINNIPEQEAITMKAFKPEELEYLSINVRMDAFIIKDSFSLRWTSEAGMIENMESIVEEYKETRQLLPVRICLVGPPAVGKTTVAEKLCSHYQIHHIKIKDVIEEKVAQLKELVSGADTEHVSEEVAAAALKQLENINKSMEMNEGRLADHLLFDILQEKLNSKPCRNQGFVLDGFPKTYEQAKLIFSEEETENQNLISKTPVYNKKITPEHVFALNATDDFLTKRAQGLPQSVAEKMRYTQEEFIPRLTRYRQLSTAEETLLDYFDELEIHPEHLEVTTGDSEYTHVMKRITEIVGIPKNYGLSPEEQEEEDRKKEEERKQKLAAEAAEKKRRNEAALAEMSAQYEEWQKNLSELNKQEYELLEAHSLPLRNYLMKYVMPSLTDAMLDCCKIKPEDPVDFLAEHLLRNNQQE</sequence>
<keyword evidence="2" id="KW-0547">Nucleotide-binding</keyword>
<accession>A0A8C4GID9</accession>
<name>A0A8C4GID9_DICLA</name>
<dbReference type="Proteomes" id="UP000694389">
    <property type="component" value="Unassembled WGS sequence"/>
</dbReference>
<proteinExistence type="predicted"/>
<dbReference type="InterPro" id="IPR027417">
    <property type="entry name" value="P-loop_NTPase"/>
</dbReference>
<dbReference type="PANTHER" id="PTHR23359">
    <property type="entry name" value="NUCLEOTIDE KINASE"/>
    <property type="match status" value="1"/>
</dbReference>
<dbReference type="GO" id="GO:0005524">
    <property type="term" value="F:ATP binding"/>
    <property type="evidence" value="ECO:0007669"/>
    <property type="project" value="InterPro"/>
</dbReference>
<evidence type="ECO:0000256" key="3">
    <source>
        <dbReference type="ARBA" id="ARBA00022777"/>
    </source>
</evidence>
<dbReference type="InterPro" id="IPR047499">
    <property type="entry name" value="DD_AK7"/>
</dbReference>
<dbReference type="Gene3D" id="3.40.50.720">
    <property type="entry name" value="NAD(P)-binding Rossmann-like Domain"/>
    <property type="match status" value="1"/>
</dbReference>
<dbReference type="Pfam" id="PF00004">
    <property type="entry name" value="AAA"/>
    <property type="match status" value="1"/>
</dbReference>
<dbReference type="InterPro" id="IPR007858">
    <property type="entry name" value="Dpy-30_motif"/>
</dbReference>
<dbReference type="GeneID" id="127368608"/>
<dbReference type="PRINTS" id="PR00094">
    <property type="entry name" value="ADENYLTKNASE"/>
</dbReference>
<dbReference type="GO" id="GO:0019205">
    <property type="term" value="F:nucleobase-containing compound kinase activity"/>
    <property type="evidence" value="ECO:0007669"/>
    <property type="project" value="InterPro"/>
</dbReference>
<evidence type="ECO:0000256" key="2">
    <source>
        <dbReference type="ARBA" id="ARBA00022741"/>
    </source>
</evidence>
<dbReference type="CDD" id="cd22967">
    <property type="entry name" value="DD_AK7"/>
    <property type="match status" value="1"/>
</dbReference>
<dbReference type="SUPFAM" id="SSF51735">
    <property type="entry name" value="NAD(P)-binding Rossmann-fold domains"/>
    <property type="match status" value="1"/>
</dbReference>
<dbReference type="Ensembl" id="ENSDLAT00005012039.2">
    <property type="protein sequence ID" value="ENSDLAP00005011002.2"/>
    <property type="gene ID" value="ENSDLAG00005005621.2"/>
</dbReference>
<keyword evidence="3" id="KW-0418">Kinase</keyword>
<dbReference type="Gene3D" id="1.20.890.10">
    <property type="entry name" value="cAMP-dependent protein kinase regulatory subunit, dimerization-anchoring domain"/>
    <property type="match status" value="1"/>
</dbReference>
<keyword evidence="1" id="KW-0808">Transferase</keyword>
<evidence type="ECO:0000313" key="6">
    <source>
        <dbReference type="Ensembl" id="ENSDLAP00005011002.2"/>
    </source>
</evidence>
<dbReference type="InterPro" id="IPR003959">
    <property type="entry name" value="ATPase_AAA_core"/>
</dbReference>
<gene>
    <name evidence="6" type="primary">LOC127368608</name>
</gene>
<protein>
    <recommendedName>
        <fullName evidence="5">ATPase AAA-type core domain-containing protein</fullName>
    </recommendedName>
</protein>
<dbReference type="GO" id="GO:0006139">
    <property type="term" value="P:nucleobase-containing compound metabolic process"/>
    <property type="evidence" value="ECO:0007669"/>
    <property type="project" value="InterPro"/>
</dbReference>
<dbReference type="GO" id="GO:0016887">
    <property type="term" value="F:ATP hydrolysis activity"/>
    <property type="evidence" value="ECO:0007669"/>
    <property type="project" value="InterPro"/>
</dbReference>
<dbReference type="InterPro" id="IPR000850">
    <property type="entry name" value="Adenylat/UMP-CMP_kin"/>
</dbReference>
<dbReference type="Gene3D" id="3.40.50.300">
    <property type="entry name" value="P-loop containing nucleotide triphosphate hydrolases"/>
    <property type="match status" value="1"/>
</dbReference>
<dbReference type="GeneTree" id="ENSGT00390000015102"/>
<dbReference type="InterPro" id="IPR036291">
    <property type="entry name" value="NAD(P)-bd_dom_sf"/>
</dbReference>
<dbReference type="Pfam" id="PF05186">
    <property type="entry name" value="Dpy-30"/>
    <property type="match status" value="1"/>
</dbReference>
<dbReference type="SUPFAM" id="SSF52540">
    <property type="entry name" value="P-loop containing nucleoside triphosphate hydrolases"/>
    <property type="match status" value="1"/>
</dbReference>
<evidence type="ECO:0000256" key="1">
    <source>
        <dbReference type="ARBA" id="ARBA00022679"/>
    </source>
</evidence>
<dbReference type="Pfam" id="PF00406">
    <property type="entry name" value="ADK"/>
    <property type="match status" value="1"/>
</dbReference>
<feature type="domain" description="ATPase AAA-type core" evidence="5">
    <location>
        <begin position="355"/>
        <end position="405"/>
    </location>
</feature>
<evidence type="ECO:0000259" key="5">
    <source>
        <dbReference type="Pfam" id="PF00004"/>
    </source>
</evidence>
<evidence type="ECO:0000256" key="4">
    <source>
        <dbReference type="SAM" id="MobiDB-lite"/>
    </source>
</evidence>
<dbReference type="OrthoDB" id="10262413at2759"/>
<reference evidence="6" key="1">
    <citation type="submission" date="2025-08" db="UniProtKB">
        <authorList>
            <consortium name="Ensembl"/>
        </authorList>
    </citation>
    <scope>IDENTIFICATION</scope>
</reference>
<dbReference type="AlphaFoldDB" id="A0A8C4GID9"/>
<reference evidence="6" key="2">
    <citation type="submission" date="2025-09" db="UniProtKB">
        <authorList>
            <consortium name="Ensembl"/>
        </authorList>
    </citation>
    <scope>IDENTIFICATION</scope>
</reference>
<feature type="compositionally biased region" description="Basic and acidic residues" evidence="4">
    <location>
        <begin position="596"/>
        <end position="606"/>
    </location>
</feature>
<evidence type="ECO:0000313" key="7">
    <source>
        <dbReference type="Proteomes" id="UP000694389"/>
    </source>
</evidence>
<dbReference type="OMA" id="YTEEHML"/>
<dbReference type="RefSeq" id="XP_051265547.1">
    <property type="nucleotide sequence ID" value="XM_051409587.1"/>
</dbReference>
<organism evidence="6 7">
    <name type="scientific">Dicentrarchus labrax</name>
    <name type="common">European seabass</name>
    <name type="synonym">Morone labrax</name>
    <dbReference type="NCBI Taxonomy" id="13489"/>
    <lineage>
        <taxon>Eukaryota</taxon>
        <taxon>Metazoa</taxon>
        <taxon>Chordata</taxon>
        <taxon>Craniata</taxon>
        <taxon>Vertebrata</taxon>
        <taxon>Euteleostomi</taxon>
        <taxon>Actinopterygii</taxon>
        <taxon>Neopterygii</taxon>
        <taxon>Teleostei</taxon>
        <taxon>Neoteleostei</taxon>
        <taxon>Acanthomorphata</taxon>
        <taxon>Eupercaria</taxon>
        <taxon>Moronidae</taxon>
        <taxon>Dicentrarchus</taxon>
    </lineage>
</organism>